<dbReference type="Pfam" id="PF09552">
    <property type="entry name" value="RE_BstXI"/>
    <property type="match status" value="1"/>
</dbReference>
<dbReference type="AlphaFoldDB" id="X1P5S0"/>
<organism evidence="1">
    <name type="scientific">marine sediment metagenome</name>
    <dbReference type="NCBI Taxonomy" id="412755"/>
    <lineage>
        <taxon>unclassified sequences</taxon>
        <taxon>metagenomes</taxon>
        <taxon>ecological metagenomes</taxon>
    </lineage>
</organism>
<evidence type="ECO:0000313" key="1">
    <source>
        <dbReference type="EMBL" id="GAI26269.1"/>
    </source>
</evidence>
<proteinExistence type="predicted"/>
<dbReference type="EMBL" id="BARV01020344">
    <property type="protein sequence ID" value="GAI26269.1"/>
    <property type="molecule type" value="Genomic_DNA"/>
</dbReference>
<name>X1P5S0_9ZZZZ</name>
<dbReference type="InterPro" id="IPR018578">
    <property type="entry name" value="Restrct_endonuc_II_BstXI"/>
</dbReference>
<comment type="caution">
    <text evidence="1">The sequence shown here is derived from an EMBL/GenBank/DDBJ whole genome shotgun (WGS) entry which is preliminary data.</text>
</comment>
<reference evidence="1" key="1">
    <citation type="journal article" date="2014" name="Front. Microbiol.">
        <title>High frequency of phylogenetically diverse reductive dehalogenase-homologous genes in deep subseafloor sedimentary metagenomes.</title>
        <authorList>
            <person name="Kawai M."/>
            <person name="Futagami T."/>
            <person name="Toyoda A."/>
            <person name="Takaki Y."/>
            <person name="Nishi S."/>
            <person name="Hori S."/>
            <person name="Arai W."/>
            <person name="Tsubouchi T."/>
            <person name="Morono Y."/>
            <person name="Uchiyama I."/>
            <person name="Ito T."/>
            <person name="Fujiyama A."/>
            <person name="Inagaki F."/>
            <person name="Takami H."/>
        </authorList>
    </citation>
    <scope>NUCLEOTIDE SEQUENCE</scope>
    <source>
        <strain evidence="1">Expedition CK06-06</strain>
    </source>
</reference>
<gene>
    <name evidence="1" type="ORF">S06H3_33972</name>
</gene>
<protein>
    <submittedName>
        <fullName evidence="1">Uncharacterized protein</fullName>
    </submittedName>
</protein>
<accession>X1P5S0</accession>
<sequence length="266" mass="29810">MLISPNDYFDNPEIVKSLAAKGLLLGVNTLVFYETREAWNAHNPDSLGWTPAQNRTGDLGGQYVARVSATTATDGGEKIVKGFVTTSSKGAGIRVYEYASGSTISQCRLQLEVLFWLCTDCIEVAVNNGMSREGATVRKQHIMQDCVYQGLLDFDRLIEARILNERHNTICPLCLEELSAQGFFKRMEQAEGREVLDLTVTQLNLFHIQELRVGFHNHCSYNIGWGHHHCNVVVRDSGIQKTLAWMHDVIQRNITAGHFNPDSIDN</sequence>